<name>A0A139WKH7_TRICA</name>
<organism evidence="1 2">
    <name type="scientific">Tribolium castaneum</name>
    <name type="common">Red flour beetle</name>
    <dbReference type="NCBI Taxonomy" id="7070"/>
    <lineage>
        <taxon>Eukaryota</taxon>
        <taxon>Metazoa</taxon>
        <taxon>Ecdysozoa</taxon>
        <taxon>Arthropoda</taxon>
        <taxon>Hexapoda</taxon>
        <taxon>Insecta</taxon>
        <taxon>Pterygota</taxon>
        <taxon>Neoptera</taxon>
        <taxon>Endopterygota</taxon>
        <taxon>Coleoptera</taxon>
        <taxon>Polyphaga</taxon>
        <taxon>Cucujiformia</taxon>
        <taxon>Tenebrionidae</taxon>
        <taxon>Tenebrionidae incertae sedis</taxon>
        <taxon>Tribolium</taxon>
    </lineage>
</organism>
<dbReference type="EMBL" id="KQ971327">
    <property type="protein sequence ID" value="KYB28442.1"/>
    <property type="molecule type" value="Genomic_DNA"/>
</dbReference>
<accession>A0A139WKH7</accession>
<dbReference type="AlphaFoldDB" id="A0A139WKH7"/>
<keyword evidence="2" id="KW-1185">Reference proteome</keyword>
<dbReference type="SUPFAM" id="SSF53474">
    <property type="entry name" value="alpha/beta-Hydrolases"/>
    <property type="match status" value="1"/>
</dbReference>
<proteinExistence type="predicted"/>
<dbReference type="Proteomes" id="UP000007266">
    <property type="component" value="Linkage group 3"/>
</dbReference>
<gene>
    <name evidence="1" type="primary">AUGUSTUS-3.0.2_31057</name>
    <name evidence="1" type="ORF">TcasGA2_TC031057</name>
</gene>
<dbReference type="Gene3D" id="3.40.50.1820">
    <property type="entry name" value="alpha/beta hydrolase"/>
    <property type="match status" value="1"/>
</dbReference>
<dbReference type="InterPro" id="IPR029058">
    <property type="entry name" value="AB_hydrolase_fold"/>
</dbReference>
<dbReference type="InParanoid" id="A0A139WKH7"/>
<evidence type="ECO:0000313" key="1">
    <source>
        <dbReference type="EMBL" id="KYB28442.1"/>
    </source>
</evidence>
<reference evidence="1 2" key="2">
    <citation type="journal article" date="2010" name="Nucleic Acids Res.">
        <title>BeetleBase in 2010: revisions to provide comprehensive genomic information for Tribolium castaneum.</title>
        <authorList>
            <person name="Kim H.S."/>
            <person name="Murphy T."/>
            <person name="Xia J."/>
            <person name="Caragea D."/>
            <person name="Park Y."/>
            <person name="Beeman R.W."/>
            <person name="Lorenzen M.D."/>
            <person name="Butcher S."/>
            <person name="Manak J.R."/>
            <person name="Brown S.J."/>
        </authorList>
    </citation>
    <scope>GENOME REANNOTATION</scope>
    <source>
        <strain evidence="1 2">Georgia GA2</strain>
    </source>
</reference>
<sequence>MKTGKSWFLEGCGKEASLLQHLSGNSETELETLIIYTVLAHFLPTELLDKNRDKLLNCSNFNERIETASTLVPPELLKEEKLDTQTFVTFYKRYKAVREYQSQKRKIKSMIRFYKPEYPFVENMEEDYNLSELAEEKVQIMNLKGNHFTIIEQNELAEDISKVLKLYKV</sequence>
<protein>
    <submittedName>
        <fullName evidence="1">Uncharacterized protein</fullName>
    </submittedName>
</protein>
<evidence type="ECO:0000313" key="2">
    <source>
        <dbReference type="Proteomes" id="UP000007266"/>
    </source>
</evidence>
<reference evidence="1 2" key="1">
    <citation type="journal article" date="2008" name="Nature">
        <title>The genome of the model beetle and pest Tribolium castaneum.</title>
        <authorList>
            <consortium name="Tribolium Genome Sequencing Consortium"/>
            <person name="Richards S."/>
            <person name="Gibbs R.A."/>
            <person name="Weinstock G.M."/>
            <person name="Brown S.J."/>
            <person name="Denell R."/>
            <person name="Beeman R.W."/>
            <person name="Gibbs R."/>
            <person name="Beeman R.W."/>
            <person name="Brown S.J."/>
            <person name="Bucher G."/>
            <person name="Friedrich M."/>
            <person name="Grimmelikhuijzen C.J."/>
            <person name="Klingler M."/>
            <person name="Lorenzen M."/>
            <person name="Richards S."/>
            <person name="Roth S."/>
            <person name="Schroder R."/>
            <person name="Tautz D."/>
            <person name="Zdobnov E.M."/>
            <person name="Muzny D."/>
            <person name="Gibbs R.A."/>
            <person name="Weinstock G.M."/>
            <person name="Attaway T."/>
            <person name="Bell S."/>
            <person name="Buhay C.J."/>
            <person name="Chandrabose M.N."/>
            <person name="Chavez D."/>
            <person name="Clerk-Blankenburg K.P."/>
            <person name="Cree A."/>
            <person name="Dao M."/>
            <person name="Davis C."/>
            <person name="Chacko J."/>
            <person name="Dinh H."/>
            <person name="Dugan-Rocha S."/>
            <person name="Fowler G."/>
            <person name="Garner T.T."/>
            <person name="Garnes J."/>
            <person name="Gnirke A."/>
            <person name="Hawes A."/>
            <person name="Hernandez J."/>
            <person name="Hines S."/>
            <person name="Holder M."/>
            <person name="Hume J."/>
            <person name="Jhangiani S.N."/>
            <person name="Joshi V."/>
            <person name="Khan Z.M."/>
            <person name="Jackson L."/>
            <person name="Kovar C."/>
            <person name="Kowis A."/>
            <person name="Lee S."/>
            <person name="Lewis L.R."/>
            <person name="Margolis J."/>
            <person name="Morgan M."/>
            <person name="Nazareth L.V."/>
            <person name="Nguyen N."/>
            <person name="Okwuonu G."/>
            <person name="Parker D."/>
            <person name="Richards S."/>
            <person name="Ruiz S.J."/>
            <person name="Santibanez J."/>
            <person name="Savard J."/>
            <person name="Scherer S.E."/>
            <person name="Schneider B."/>
            <person name="Sodergren E."/>
            <person name="Tautz D."/>
            <person name="Vattahil S."/>
            <person name="Villasana D."/>
            <person name="White C.S."/>
            <person name="Wright R."/>
            <person name="Park Y."/>
            <person name="Beeman R.W."/>
            <person name="Lord J."/>
            <person name="Oppert B."/>
            <person name="Lorenzen M."/>
            <person name="Brown S."/>
            <person name="Wang L."/>
            <person name="Savard J."/>
            <person name="Tautz D."/>
            <person name="Richards S."/>
            <person name="Weinstock G."/>
            <person name="Gibbs R.A."/>
            <person name="Liu Y."/>
            <person name="Worley K."/>
            <person name="Weinstock G."/>
            <person name="Elsik C.G."/>
            <person name="Reese J.T."/>
            <person name="Elhaik E."/>
            <person name="Landan G."/>
            <person name="Graur D."/>
            <person name="Arensburger P."/>
            <person name="Atkinson P."/>
            <person name="Beeman R.W."/>
            <person name="Beidler J."/>
            <person name="Brown S.J."/>
            <person name="Demuth J.P."/>
            <person name="Drury D.W."/>
            <person name="Du Y.Z."/>
            <person name="Fujiwara H."/>
            <person name="Lorenzen M."/>
            <person name="Maselli V."/>
            <person name="Osanai M."/>
            <person name="Park Y."/>
            <person name="Robertson H.M."/>
            <person name="Tu Z."/>
            <person name="Wang J.J."/>
            <person name="Wang S."/>
            <person name="Richards S."/>
            <person name="Song H."/>
            <person name="Zhang L."/>
            <person name="Sodergren E."/>
            <person name="Werner D."/>
            <person name="Stanke M."/>
            <person name="Morgenstern B."/>
            <person name="Solovyev V."/>
            <person name="Kosarev P."/>
            <person name="Brown G."/>
            <person name="Chen H.C."/>
            <person name="Ermolaeva O."/>
            <person name="Hlavina W."/>
            <person name="Kapustin Y."/>
            <person name="Kiryutin B."/>
            <person name="Kitts P."/>
            <person name="Maglott D."/>
            <person name="Pruitt K."/>
            <person name="Sapojnikov V."/>
            <person name="Souvorov A."/>
            <person name="Mackey A.J."/>
            <person name="Waterhouse R.M."/>
            <person name="Wyder S."/>
            <person name="Zdobnov E.M."/>
            <person name="Zdobnov E.M."/>
            <person name="Wyder S."/>
            <person name="Kriventseva E.V."/>
            <person name="Kadowaki T."/>
            <person name="Bork P."/>
            <person name="Aranda M."/>
            <person name="Bao R."/>
            <person name="Beermann A."/>
            <person name="Berns N."/>
            <person name="Bolognesi R."/>
            <person name="Bonneton F."/>
            <person name="Bopp D."/>
            <person name="Brown S.J."/>
            <person name="Bucher G."/>
            <person name="Butts T."/>
            <person name="Chaumot A."/>
            <person name="Denell R.E."/>
            <person name="Ferrier D.E."/>
            <person name="Friedrich M."/>
            <person name="Gordon C.M."/>
            <person name="Jindra M."/>
            <person name="Klingler M."/>
            <person name="Lan Q."/>
            <person name="Lattorff H.M."/>
            <person name="Laudet V."/>
            <person name="von Levetsow C."/>
            <person name="Liu Z."/>
            <person name="Lutz R."/>
            <person name="Lynch J.A."/>
            <person name="da Fonseca R.N."/>
            <person name="Posnien N."/>
            <person name="Reuter R."/>
            <person name="Roth S."/>
            <person name="Savard J."/>
            <person name="Schinko J.B."/>
            <person name="Schmitt C."/>
            <person name="Schoppmeier M."/>
            <person name="Schroder R."/>
            <person name="Shippy T.D."/>
            <person name="Simonnet F."/>
            <person name="Marques-Souza H."/>
            <person name="Tautz D."/>
            <person name="Tomoyasu Y."/>
            <person name="Trauner J."/>
            <person name="Van der Zee M."/>
            <person name="Vervoort M."/>
            <person name="Wittkopp N."/>
            <person name="Wimmer E.A."/>
            <person name="Yang X."/>
            <person name="Jones A.K."/>
            <person name="Sattelle D.B."/>
            <person name="Ebert P.R."/>
            <person name="Nelson D."/>
            <person name="Scott J.G."/>
            <person name="Beeman R.W."/>
            <person name="Muthukrishnan S."/>
            <person name="Kramer K.J."/>
            <person name="Arakane Y."/>
            <person name="Beeman R.W."/>
            <person name="Zhu Q."/>
            <person name="Hogenkamp D."/>
            <person name="Dixit R."/>
            <person name="Oppert B."/>
            <person name="Jiang H."/>
            <person name="Zou Z."/>
            <person name="Marshall J."/>
            <person name="Elpidina E."/>
            <person name="Vinokurov K."/>
            <person name="Oppert C."/>
            <person name="Zou Z."/>
            <person name="Evans J."/>
            <person name="Lu Z."/>
            <person name="Zhao P."/>
            <person name="Sumathipala N."/>
            <person name="Altincicek B."/>
            <person name="Vilcinskas A."/>
            <person name="Williams M."/>
            <person name="Hultmark D."/>
            <person name="Hetru C."/>
            <person name="Jiang H."/>
            <person name="Grimmelikhuijzen C.J."/>
            <person name="Hauser F."/>
            <person name="Cazzamali G."/>
            <person name="Williamson M."/>
            <person name="Park Y."/>
            <person name="Li B."/>
            <person name="Tanaka Y."/>
            <person name="Predel R."/>
            <person name="Neupert S."/>
            <person name="Schachtner J."/>
            <person name="Verleyen P."/>
            <person name="Raible F."/>
            <person name="Bork P."/>
            <person name="Friedrich M."/>
            <person name="Walden K.K."/>
            <person name="Robertson H.M."/>
            <person name="Angeli S."/>
            <person name="Foret S."/>
            <person name="Bucher G."/>
            <person name="Schuetz S."/>
            <person name="Maleszka R."/>
            <person name="Wimmer E.A."/>
            <person name="Beeman R.W."/>
            <person name="Lorenzen M."/>
            <person name="Tomoyasu Y."/>
            <person name="Miller S.C."/>
            <person name="Grossmann D."/>
            <person name="Bucher G."/>
        </authorList>
    </citation>
    <scope>NUCLEOTIDE SEQUENCE [LARGE SCALE GENOMIC DNA]</scope>
    <source>
        <strain evidence="1 2">Georgia GA2</strain>
    </source>
</reference>